<dbReference type="Gene3D" id="1.20.5.110">
    <property type="match status" value="1"/>
</dbReference>
<dbReference type="InterPro" id="IPR006012">
    <property type="entry name" value="Syntaxin/epimorphin_CS"/>
</dbReference>
<dbReference type="GO" id="GO:0006886">
    <property type="term" value="P:intracellular protein transport"/>
    <property type="evidence" value="ECO:0007669"/>
    <property type="project" value="InterPro"/>
</dbReference>
<dbReference type="PROSITE" id="PS50192">
    <property type="entry name" value="T_SNARE"/>
    <property type="match status" value="1"/>
</dbReference>
<dbReference type="CDD" id="cd15840">
    <property type="entry name" value="SNARE_Qa"/>
    <property type="match status" value="1"/>
</dbReference>
<dbReference type="Gene3D" id="1.20.58.70">
    <property type="match status" value="1"/>
</dbReference>
<dbReference type="InterPro" id="IPR010989">
    <property type="entry name" value="SNARE"/>
</dbReference>
<dbReference type="GO" id="GO:0006906">
    <property type="term" value="P:vesicle fusion"/>
    <property type="evidence" value="ECO:0007669"/>
    <property type="project" value="TreeGrafter"/>
</dbReference>
<evidence type="ECO:0000313" key="5">
    <source>
        <dbReference type="EMBL" id="CUS13453.1"/>
    </source>
</evidence>
<evidence type="ECO:0000259" key="4">
    <source>
        <dbReference type="PROSITE" id="PS50192"/>
    </source>
</evidence>
<dbReference type="EMBL" id="LN890972">
    <property type="protein sequence ID" value="CUS13453.1"/>
    <property type="molecule type" value="Genomic_DNA"/>
</dbReference>
<dbReference type="GO" id="GO:0000149">
    <property type="term" value="F:SNARE binding"/>
    <property type="evidence" value="ECO:0007669"/>
    <property type="project" value="TreeGrafter"/>
</dbReference>
<protein>
    <recommendedName>
        <fullName evidence="4">t-SNARE coiled-coil homology domain-containing protein</fullName>
    </recommendedName>
</protein>
<dbReference type="PROSITE" id="PS00914">
    <property type="entry name" value="SYNTAXIN"/>
    <property type="match status" value="1"/>
</dbReference>
<dbReference type="GO" id="GO:0012505">
    <property type="term" value="C:endomembrane system"/>
    <property type="evidence" value="ECO:0007669"/>
    <property type="project" value="TreeGrafter"/>
</dbReference>
<dbReference type="FunFam" id="1.20.5.110:FF:000059">
    <property type="entry name" value="Related to syntaxin 12"/>
    <property type="match status" value="1"/>
</dbReference>
<dbReference type="SMART" id="SM00397">
    <property type="entry name" value="t_SNARE"/>
    <property type="match status" value="1"/>
</dbReference>
<evidence type="ECO:0000256" key="2">
    <source>
        <dbReference type="SAM" id="MobiDB-lite"/>
    </source>
</evidence>
<dbReference type="SUPFAM" id="SSF47661">
    <property type="entry name" value="t-snare proteins"/>
    <property type="match status" value="1"/>
</dbReference>
<name>A0A292Q3Z3_9PEZI</name>
<evidence type="ECO:0000313" key="6">
    <source>
        <dbReference type="Proteomes" id="UP001412239"/>
    </source>
</evidence>
<dbReference type="Proteomes" id="UP001412239">
    <property type="component" value="Unassembled WGS sequence"/>
</dbReference>
<feature type="region of interest" description="Disordered" evidence="2">
    <location>
        <begin position="137"/>
        <end position="158"/>
    </location>
</feature>
<dbReference type="GO" id="GO:0005484">
    <property type="term" value="F:SNAP receptor activity"/>
    <property type="evidence" value="ECO:0007669"/>
    <property type="project" value="InterPro"/>
</dbReference>
<dbReference type="GO" id="GO:0048278">
    <property type="term" value="P:vesicle docking"/>
    <property type="evidence" value="ECO:0007669"/>
    <property type="project" value="TreeGrafter"/>
</dbReference>
<keyword evidence="3" id="KW-0812">Transmembrane</keyword>
<dbReference type="GO" id="GO:0031201">
    <property type="term" value="C:SNARE complex"/>
    <property type="evidence" value="ECO:0007669"/>
    <property type="project" value="TreeGrafter"/>
</dbReference>
<accession>A0A292Q3Z3</accession>
<comment type="similarity">
    <text evidence="1">Belongs to the syntaxin family.</text>
</comment>
<keyword evidence="6" id="KW-1185">Reference proteome</keyword>
<organism evidence="5 6">
    <name type="scientific">Tuber aestivum</name>
    <name type="common">summer truffle</name>
    <dbReference type="NCBI Taxonomy" id="59557"/>
    <lineage>
        <taxon>Eukaryota</taxon>
        <taxon>Fungi</taxon>
        <taxon>Dikarya</taxon>
        <taxon>Ascomycota</taxon>
        <taxon>Pezizomycotina</taxon>
        <taxon>Pezizomycetes</taxon>
        <taxon>Pezizales</taxon>
        <taxon>Tuberaceae</taxon>
        <taxon>Tuber</taxon>
    </lineage>
</organism>
<evidence type="ECO:0000256" key="1">
    <source>
        <dbReference type="ARBA" id="ARBA00009063"/>
    </source>
</evidence>
<dbReference type="InterPro" id="IPR045242">
    <property type="entry name" value="Syntaxin"/>
</dbReference>
<feature type="transmembrane region" description="Helical" evidence="3">
    <location>
        <begin position="259"/>
        <end position="279"/>
    </location>
</feature>
<dbReference type="AlphaFoldDB" id="A0A292Q3Z3"/>
<keyword evidence="3" id="KW-1133">Transmembrane helix</keyword>
<dbReference type="Pfam" id="PF05739">
    <property type="entry name" value="SNARE"/>
    <property type="match status" value="1"/>
</dbReference>
<reference evidence="5" key="1">
    <citation type="submission" date="2015-10" db="EMBL/GenBank/DDBJ databases">
        <authorList>
            <person name="Regsiter A."/>
            <person name="william w."/>
        </authorList>
    </citation>
    <scope>NUCLEOTIDE SEQUENCE</scope>
    <source>
        <strain evidence="5">Montdore</strain>
    </source>
</reference>
<dbReference type="InterPro" id="IPR000727">
    <property type="entry name" value="T_SNARE_dom"/>
</dbReference>
<dbReference type="InterPro" id="IPR006011">
    <property type="entry name" value="Syntaxin_N"/>
</dbReference>
<dbReference type="PANTHER" id="PTHR19957:SF38">
    <property type="entry name" value="LD27581P"/>
    <property type="match status" value="1"/>
</dbReference>
<dbReference type="PANTHER" id="PTHR19957">
    <property type="entry name" value="SYNTAXIN"/>
    <property type="match status" value="1"/>
</dbReference>
<keyword evidence="3" id="KW-0472">Membrane</keyword>
<dbReference type="GO" id="GO:0006896">
    <property type="term" value="P:Golgi to vacuole transport"/>
    <property type="evidence" value="ECO:0007669"/>
    <property type="project" value="TreeGrafter"/>
</dbReference>
<proteinExistence type="inferred from homology"/>
<feature type="domain" description="T-SNARE coiled-coil homology" evidence="4">
    <location>
        <begin position="186"/>
        <end position="248"/>
    </location>
</feature>
<sequence length="280" mass="31144">MSFDRLPSLEAQPTTSRATGYSDSPEFDRLTTQLSSQLFTLTSNISTLNRELGLVGTKRDSEALRERVKKLLNETRAGFKSVGEGVKKVQDWPDVSPSQRFVQQKLSREMSSTLADFQTIQRLSAEKTRDYVTAARQAQHLSHDEGVPADDLAYSSSKSGGQQQVQVPLVQQQLALAEQSEVDFQESLIVEREEEIRGIEQGITELNEIFRDLGTMVNQQGEMIDDIEVYVGNTATSTKAADQELRQAARYQKGARNKACCLLLILSIILTVVLLAIFLG</sequence>
<feature type="region of interest" description="Disordered" evidence="2">
    <location>
        <begin position="1"/>
        <end position="26"/>
    </location>
</feature>
<evidence type="ECO:0000256" key="3">
    <source>
        <dbReference type="SAM" id="Phobius"/>
    </source>
</evidence>
<feature type="compositionally biased region" description="Polar residues" evidence="2">
    <location>
        <begin position="11"/>
        <end position="22"/>
    </location>
</feature>
<dbReference type="Pfam" id="PF14523">
    <property type="entry name" value="Syntaxin_2"/>
    <property type="match status" value="1"/>
</dbReference>
<gene>
    <name evidence="5" type="ORF">GSTUAT00002391001</name>
</gene>